<gene>
    <name evidence="12" type="primary">gb28104</name>
    <name evidence="12" type="ORF">PR202_gb28104</name>
</gene>
<evidence type="ECO:0000256" key="2">
    <source>
        <dbReference type="ARBA" id="ARBA00007727"/>
    </source>
</evidence>
<evidence type="ECO:0000256" key="4">
    <source>
        <dbReference type="ARBA" id="ARBA00022692"/>
    </source>
</evidence>
<name>A0AAV5FTL0_ELECO</name>
<dbReference type="Pfam" id="PF13839">
    <property type="entry name" value="PC-Esterase"/>
    <property type="match status" value="1"/>
</dbReference>
<keyword evidence="6" id="KW-1133">Transmembrane helix</keyword>
<comment type="caution">
    <text evidence="12">The sequence shown here is derived from an EMBL/GenBank/DDBJ whole genome shotgun (WGS) entry which is preliminary data.</text>
</comment>
<dbReference type="GO" id="GO:1990538">
    <property type="term" value="F:xylan O-acetyltransferase activity"/>
    <property type="evidence" value="ECO:0007669"/>
    <property type="project" value="UniProtKB-ARBA"/>
</dbReference>
<dbReference type="InterPro" id="IPR029962">
    <property type="entry name" value="TBL"/>
</dbReference>
<keyword evidence="7" id="KW-0333">Golgi apparatus</keyword>
<reference evidence="12" key="1">
    <citation type="journal article" date="2018" name="DNA Res.">
        <title>Multiple hybrid de novo genome assembly of finger millet, an orphan allotetraploid crop.</title>
        <authorList>
            <person name="Hatakeyama M."/>
            <person name="Aluri S."/>
            <person name="Balachadran M.T."/>
            <person name="Sivarajan S.R."/>
            <person name="Patrignani A."/>
            <person name="Gruter S."/>
            <person name="Poveda L."/>
            <person name="Shimizu-Inatsugi R."/>
            <person name="Baeten J."/>
            <person name="Francoijs K.J."/>
            <person name="Nataraja K.N."/>
            <person name="Reddy Y.A.N."/>
            <person name="Phadnis S."/>
            <person name="Ravikumar R.L."/>
            <person name="Schlapbach R."/>
            <person name="Sreeman S.M."/>
            <person name="Shimizu K.K."/>
        </authorList>
    </citation>
    <scope>NUCLEOTIDE SEQUENCE</scope>
</reference>
<evidence type="ECO:0000256" key="6">
    <source>
        <dbReference type="ARBA" id="ARBA00022989"/>
    </source>
</evidence>
<dbReference type="Pfam" id="PF14416">
    <property type="entry name" value="PMR5N"/>
    <property type="match status" value="1"/>
</dbReference>
<evidence type="ECO:0000256" key="8">
    <source>
        <dbReference type="ARBA" id="ARBA00023136"/>
    </source>
</evidence>
<evidence type="ECO:0008006" key="14">
    <source>
        <dbReference type="Google" id="ProtNLM"/>
    </source>
</evidence>
<feature type="region of interest" description="Disordered" evidence="9">
    <location>
        <begin position="151"/>
        <end position="172"/>
    </location>
</feature>
<dbReference type="InterPro" id="IPR025846">
    <property type="entry name" value="TBL_N"/>
</dbReference>
<keyword evidence="4" id="KW-0812">Transmembrane</keyword>
<keyword evidence="3" id="KW-0808">Transferase</keyword>
<feature type="region of interest" description="Disordered" evidence="9">
    <location>
        <begin position="1"/>
        <end position="23"/>
    </location>
</feature>
<dbReference type="Proteomes" id="UP001054889">
    <property type="component" value="Unassembled WGS sequence"/>
</dbReference>
<sequence>MRFGDKTGGVQSPPSSRAHPHVSQRVACTSCRGGGMTVGGAFGVFPSACAGLVRGTRRRARGATTTHADRGRKGQRCAPVREVQVQVNGFGSLRPKNSSQSLGDVSREGIRASLRPAYVQIQTHASLRELLELTLLPPWDLKPDVNRLARLPPPSSLAGSASSARRRRDTIDRRHATPLRLLYPSPVMPSAPRLPWRLVAFPLIIAFVSVPFTLPLLLRHAASTSSQAPPSLLRLSWLPSSPPPPPTTAMTPPPEQKSSPSPPPPPSPSQPPPPPEEITGGTETAERWCDVYDGEWVRDEASRPLYAPGTCPYVDEAYACAANGRPDHGYTRWRWAPRHCTLPRFNATDFLERLRGKRLMLVGDSMNRNQFESMLCVLRDALPDKARMFETHGYRITKGRGYFVFKFLDYDCTVEFLRSHFLVREGVRFNKQGNSNPILQIDRIDKTASRWKKADVLVFNTGHWWTHGKTARGKNYYKEGEKLYPHFDSTEAYRRALHTWARWIDKNMDPARSVVFYRGYSTAHFRGGDWDSGGSCNGETEPTFKGAIINSYPPKMRIAEEAISQMRFPVRLLNVTKLTNFRRDGHPSVYGKPGGMVSKRKQDCSHWCLPGVPDAWNELIYASLVLEPNPSSWKHR</sequence>
<comment type="subcellular location">
    <subcellularLocation>
        <location evidence="1">Golgi apparatus membrane</location>
        <topology evidence="1">Single-pass type II membrane protein</topology>
    </subcellularLocation>
</comment>
<comment type="similarity">
    <text evidence="2">Belongs to the PC-esterase family. TBL subfamily.</text>
</comment>
<evidence type="ECO:0000259" key="11">
    <source>
        <dbReference type="Pfam" id="PF14416"/>
    </source>
</evidence>
<feature type="compositionally biased region" description="Pro residues" evidence="9">
    <location>
        <begin position="240"/>
        <end position="276"/>
    </location>
</feature>
<dbReference type="AlphaFoldDB" id="A0AAV5FTL0"/>
<feature type="domain" description="Trichome birefringence-like C-terminal" evidence="10">
    <location>
        <begin position="342"/>
        <end position="622"/>
    </location>
</feature>
<dbReference type="PANTHER" id="PTHR32285">
    <property type="entry name" value="PROTEIN TRICHOME BIREFRINGENCE-LIKE 9-RELATED"/>
    <property type="match status" value="1"/>
</dbReference>
<evidence type="ECO:0000313" key="12">
    <source>
        <dbReference type="EMBL" id="GJN39014.1"/>
    </source>
</evidence>
<evidence type="ECO:0000256" key="7">
    <source>
        <dbReference type="ARBA" id="ARBA00023034"/>
    </source>
</evidence>
<feature type="region of interest" description="Disordered" evidence="9">
    <location>
        <begin position="233"/>
        <end position="283"/>
    </location>
</feature>
<dbReference type="GO" id="GO:0000139">
    <property type="term" value="C:Golgi membrane"/>
    <property type="evidence" value="ECO:0007669"/>
    <property type="project" value="UniProtKB-SubCell"/>
</dbReference>
<proteinExistence type="inferred from homology"/>
<dbReference type="PANTHER" id="PTHR32285:SF8">
    <property type="entry name" value="PROTEIN TRICHOME BIREFRINGENCE-LIKE 5"/>
    <property type="match status" value="1"/>
</dbReference>
<keyword evidence="8" id="KW-0472">Membrane</keyword>
<accession>A0AAV5FTL0</accession>
<evidence type="ECO:0000259" key="10">
    <source>
        <dbReference type="Pfam" id="PF13839"/>
    </source>
</evidence>
<feature type="domain" description="Trichome birefringence-like N-terminal" evidence="11">
    <location>
        <begin position="289"/>
        <end position="340"/>
    </location>
</feature>
<evidence type="ECO:0000313" key="13">
    <source>
        <dbReference type="Proteomes" id="UP001054889"/>
    </source>
</evidence>
<organism evidence="12 13">
    <name type="scientific">Eleusine coracana subsp. coracana</name>
    <dbReference type="NCBI Taxonomy" id="191504"/>
    <lineage>
        <taxon>Eukaryota</taxon>
        <taxon>Viridiplantae</taxon>
        <taxon>Streptophyta</taxon>
        <taxon>Embryophyta</taxon>
        <taxon>Tracheophyta</taxon>
        <taxon>Spermatophyta</taxon>
        <taxon>Magnoliopsida</taxon>
        <taxon>Liliopsida</taxon>
        <taxon>Poales</taxon>
        <taxon>Poaceae</taxon>
        <taxon>PACMAD clade</taxon>
        <taxon>Chloridoideae</taxon>
        <taxon>Cynodonteae</taxon>
        <taxon>Eleusininae</taxon>
        <taxon>Eleusine</taxon>
    </lineage>
</organism>
<keyword evidence="13" id="KW-1185">Reference proteome</keyword>
<dbReference type="InterPro" id="IPR026057">
    <property type="entry name" value="TBL_C"/>
</dbReference>
<evidence type="ECO:0000256" key="9">
    <source>
        <dbReference type="SAM" id="MobiDB-lite"/>
    </source>
</evidence>
<protein>
    <recommendedName>
        <fullName evidence="14">Trichome birefringence-like N-terminal domain-containing protein</fullName>
    </recommendedName>
</protein>
<evidence type="ECO:0000256" key="5">
    <source>
        <dbReference type="ARBA" id="ARBA00022968"/>
    </source>
</evidence>
<evidence type="ECO:0000256" key="1">
    <source>
        <dbReference type="ARBA" id="ARBA00004323"/>
    </source>
</evidence>
<reference evidence="12" key="2">
    <citation type="submission" date="2021-12" db="EMBL/GenBank/DDBJ databases">
        <title>Resequencing data analysis of finger millet.</title>
        <authorList>
            <person name="Hatakeyama M."/>
            <person name="Aluri S."/>
            <person name="Balachadran M.T."/>
            <person name="Sivarajan S.R."/>
            <person name="Poveda L."/>
            <person name="Shimizu-Inatsugi R."/>
            <person name="Schlapbach R."/>
            <person name="Sreeman S.M."/>
            <person name="Shimizu K.K."/>
        </authorList>
    </citation>
    <scope>NUCLEOTIDE SEQUENCE</scope>
</reference>
<keyword evidence="5" id="KW-0735">Signal-anchor</keyword>
<dbReference type="EMBL" id="BQKI01000097">
    <property type="protein sequence ID" value="GJN39014.1"/>
    <property type="molecule type" value="Genomic_DNA"/>
</dbReference>
<evidence type="ECO:0000256" key="3">
    <source>
        <dbReference type="ARBA" id="ARBA00022679"/>
    </source>
</evidence>